<protein>
    <submittedName>
        <fullName evidence="4">Uncharacterized protein</fullName>
    </submittedName>
</protein>
<keyword evidence="2" id="KW-0472">Membrane</keyword>
<evidence type="ECO:0000313" key="4">
    <source>
        <dbReference type="EMBL" id="KAF6038763.1"/>
    </source>
</evidence>
<evidence type="ECO:0000256" key="2">
    <source>
        <dbReference type="SAM" id="Phobius"/>
    </source>
</evidence>
<organism evidence="4 5">
    <name type="scientific">Bugula neritina</name>
    <name type="common">Brown bryozoan</name>
    <name type="synonym">Sertularia neritina</name>
    <dbReference type="NCBI Taxonomy" id="10212"/>
    <lineage>
        <taxon>Eukaryota</taxon>
        <taxon>Metazoa</taxon>
        <taxon>Spiralia</taxon>
        <taxon>Lophotrochozoa</taxon>
        <taxon>Bryozoa</taxon>
        <taxon>Gymnolaemata</taxon>
        <taxon>Cheilostomatida</taxon>
        <taxon>Flustrina</taxon>
        <taxon>Buguloidea</taxon>
        <taxon>Bugulidae</taxon>
        <taxon>Bugula</taxon>
    </lineage>
</organism>
<evidence type="ECO:0000256" key="1">
    <source>
        <dbReference type="SAM" id="MobiDB-lite"/>
    </source>
</evidence>
<keyword evidence="2" id="KW-1133">Transmembrane helix</keyword>
<comment type="caution">
    <text evidence="4">The sequence shown here is derived from an EMBL/GenBank/DDBJ whole genome shotgun (WGS) entry which is preliminary data.</text>
</comment>
<dbReference type="AlphaFoldDB" id="A0A7J7KKH1"/>
<keyword evidence="5" id="KW-1185">Reference proteome</keyword>
<proteinExistence type="predicted"/>
<accession>A0A7J7KKH1</accession>
<gene>
    <name evidence="4" type="ORF">EB796_002931</name>
</gene>
<feature type="chain" id="PRO_5029868810" evidence="3">
    <location>
        <begin position="25"/>
        <end position="214"/>
    </location>
</feature>
<reference evidence="4" key="1">
    <citation type="submission" date="2020-06" db="EMBL/GenBank/DDBJ databases">
        <title>Draft genome of Bugula neritina, a colonial animal packing powerful symbionts and potential medicines.</title>
        <authorList>
            <person name="Rayko M."/>
        </authorList>
    </citation>
    <scope>NUCLEOTIDE SEQUENCE [LARGE SCALE GENOMIC DNA]</scope>
    <source>
        <strain evidence="4">Kwan_BN1</strain>
    </source>
</reference>
<feature type="signal peptide" evidence="3">
    <location>
        <begin position="1"/>
        <end position="24"/>
    </location>
</feature>
<dbReference type="Proteomes" id="UP000593567">
    <property type="component" value="Unassembled WGS sequence"/>
</dbReference>
<feature type="transmembrane region" description="Helical" evidence="2">
    <location>
        <begin position="173"/>
        <end position="196"/>
    </location>
</feature>
<evidence type="ECO:0000256" key="3">
    <source>
        <dbReference type="SAM" id="SignalP"/>
    </source>
</evidence>
<keyword evidence="3" id="KW-0732">Signal</keyword>
<feature type="compositionally biased region" description="Low complexity" evidence="1">
    <location>
        <begin position="88"/>
        <end position="110"/>
    </location>
</feature>
<keyword evidence="2" id="KW-0812">Transmembrane</keyword>
<sequence length="214" mass="22926">MSHVYTFCLMFNTVLFIFTVVVEAQNRGDIDIPDYSVDVTLFPETTSATTLKSTTTIKKPITTPTPLPPPHQLQPHQLQLLLHTTTTPTTTTTTTTTPTTTIPTTAKPSTQVPTKITLPAKPRTSTTIPTVKYFESTKMPAKNPVAPPSNAGQTDDETVTQDKAVTQLSNLNYIIIGLAVGVVTLIVIIGITLGILASQGKFAPAQPILSETAV</sequence>
<evidence type="ECO:0000313" key="5">
    <source>
        <dbReference type="Proteomes" id="UP000593567"/>
    </source>
</evidence>
<dbReference type="EMBL" id="VXIV02000360">
    <property type="protein sequence ID" value="KAF6038763.1"/>
    <property type="molecule type" value="Genomic_DNA"/>
</dbReference>
<name>A0A7J7KKH1_BUGNE</name>
<feature type="region of interest" description="Disordered" evidence="1">
    <location>
        <begin position="88"/>
        <end position="112"/>
    </location>
</feature>